<dbReference type="PROSITE" id="PS51257">
    <property type="entry name" value="PROKAR_LIPOPROTEIN"/>
    <property type="match status" value="1"/>
</dbReference>
<evidence type="ECO:0000313" key="2">
    <source>
        <dbReference type="Proteomes" id="UP000242498"/>
    </source>
</evidence>
<proteinExistence type="predicted"/>
<gene>
    <name evidence="1" type="ORF">SAMN06296273_2695</name>
</gene>
<evidence type="ECO:0000313" key="1">
    <source>
        <dbReference type="EMBL" id="SNX61244.1"/>
    </source>
</evidence>
<name>A0A285C104_9PROT</name>
<dbReference type="Proteomes" id="UP000242498">
    <property type="component" value="Chromosome I"/>
</dbReference>
<evidence type="ECO:0008006" key="3">
    <source>
        <dbReference type="Google" id="ProtNLM"/>
    </source>
</evidence>
<dbReference type="EMBL" id="LT907782">
    <property type="protein sequence ID" value="SNX61244.1"/>
    <property type="molecule type" value="Genomic_DNA"/>
</dbReference>
<accession>A0A285C104</accession>
<protein>
    <recommendedName>
        <fullName evidence="3">Lipoprotein</fullName>
    </recommendedName>
</protein>
<sequence length="123" mass="13807">MKNISFGCIIFILFVVVSGCATQFGKRYDKSVNIRLTSEPSHLGYYVISILENEKLGGDTSPLMKNEELLKTVSSKNRITASEYWATVKPGEYVLVIDCGAYVTRKQMTFEAGLNQILRCQAR</sequence>
<organism evidence="1 2">
    <name type="scientific">Nitrosomonas ureae</name>
    <dbReference type="NCBI Taxonomy" id="44577"/>
    <lineage>
        <taxon>Bacteria</taxon>
        <taxon>Pseudomonadati</taxon>
        <taxon>Pseudomonadota</taxon>
        <taxon>Betaproteobacteria</taxon>
        <taxon>Nitrosomonadales</taxon>
        <taxon>Nitrosomonadaceae</taxon>
        <taxon>Nitrosomonas</taxon>
    </lineage>
</organism>
<dbReference type="RefSeq" id="WP_096294007.1">
    <property type="nucleotide sequence ID" value="NZ_LT907782.1"/>
</dbReference>
<dbReference type="AlphaFoldDB" id="A0A285C104"/>
<reference evidence="1 2" key="1">
    <citation type="submission" date="2017-08" db="EMBL/GenBank/DDBJ databases">
        <authorList>
            <person name="de Groot N.N."/>
        </authorList>
    </citation>
    <scope>NUCLEOTIDE SEQUENCE [LARGE SCALE GENOMIC DNA]</scope>
    <source>
        <strain evidence="1 2">Nm15</strain>
    </source>
</reference>